<protein>
    <submittedName>
        <fullName evidence="2">Integrase catalytic subunit</fullName>
    </submittedName>
</protein>
<dbReference type="InterPro" id="IPR001584">
    <property type="entry name" value="Integrase_cat-core"/>
</dbReference>
<sequence>MEVYFFIGTRVSYLYEIKMKAVELKLSGIPTKKKGSIDNCRRKLSKARILYDKAARKISNGYYRLAIWWKSIISFQYYTIGETQDTLLVLDTLNQLTSLPEGTMRHSDHGSVYTSAAYQEAVKSKGITRSMSREGMPADNAPIESFHSTLKSETFYLDGLTRTTTVIVERTARDYIA</sequence>
<dbReference type="InterPro" id="IPR050900">
    <property type="entry name" value="Transposase_IS3/IS150/IS904"/>
</dbReference>
<dbReference type="Proteomes" id="UP000019243">
    <property type="component" value="Unassembled WGS sequence"/>
</dbReference>
<dbReference type="PANTHER" id="PTHR46889:SF4">
    <property type="entry name" value="TRANSPOSASE INSO FOR INSERTION SEQUENCE ELEMENT IS911B-RELATED"/>
    <property type="match status" value="1"/>
</dbReference>
<dbReference type="PATRIC" id="fig|1265861.3.peg.1330"/>
<evidence type="ECO:0000313" key="3">
    <source>
        <dbReference type="Proteomes" id="UP000019243"/>
    </source>
</evidence>
<evidence type="ECO:0000259" key="1">
    <source>
        <dbReference type="PROSITE" id="PS50994"/>
    </source>
</evidence>
<dbReference type="EMBL" id="AODH01000023">
    <property type="protein sequence ID" value="EUJ39872.1"/>
    <property type="molecule type" value="Genomic_DNA"/>
</dbReference>
<keyword evidence="3" id="KW-1185">Reference proteome</keyword>
<reference evidence="2 3" key="1">
    <citation type="submission" date="2012-12" db="EMBL/GenBank/DDBJ databases">
        <title>Novel taxa of Listeriaceae from agricultural environments in the United States.</title>
        <authorList>
            <person name="den Bakker H.C."/>
            <person name="Allred A."/>
            <person name="Warchocki S."/>
            <person name="Wright E.M."/>
            <person name="Burrell A."/>
            <person name="Nightingale K.K."/>
            <person name="Kephart D."/>
            <person name="Wiedmann M."/>
        </authorList>
    </citation>
    <scope>NUCLEOTIDE SEQUENCE [LARGE SCALE GENOMIC DNA]</scope>
    <source>
        <strain evidence="2 3">FSL F6-1037</strain>
    </source>
</reference>
<name>W7CSL7_9LIST</name>
<accession>W7CSL7</accession>
<dbReference type="GO" id="GO:0015074">
    <property type="term" value="P:DNA integration"/>
    <property type="evidence" value="ECO:0007669"/>
    <property type="project" value="InterPro"/>
</dbReference>
<proteinExistence type="predicted"/>
<dbReference type="InterPro" id="IPR036397">
    <property type="entry name" value="RNaseH_sf"/>
</dbReference>
<dbReference type="SUPFAM" id="SSF53098">
    <property type="entry name" value="Ribonuclease H-like"/>
    <property type="match status" value="1"/>
</dbReference>
<gene>
    <name evidence="2" type="ORF">BCAMP_06710</name>
</gene>
<evidence type="ECO:0000313" key="2">
    <source>
        <dbReference type="EMBL" id="EUJ39872.1"/>
    </source>
</evidence>
<dbReference type="Gene3D" id="3.30.420.10">
    <property type="entry name" value="Ribonuclease H-like superfamily/Ribonuclease H"/>
    <property type="match status" value="1"/>
</dbReference>
<dbReference type="AlphaFoldDB" id="W7CSL7"/>
<dbReference type="STRING" id="1265861.BCAMP_06710"/>
<comment type="caution">
    <text evidence="2">The sequence shown here is derived from an EMBL/GenBank/DDBJ whole genome shotgun (WGS) entry which is preliminary data.</text>
</comment>
<dbReference type="GO" id="GO:0003676">
    <property type="term" value="F:nucleic acid binding"/>
    <property type="evidence" value="ECO:0007669"/>
    <property type="project" value="InterPro"/>
</dbReference>
<dbReference type="PROSITE" id="PS50994">
    <property type="entry name" value="INTEGRASE"/>
    <property type="match status" value="1"/>
</dbReference>
<dbReference type="InterPro" id="IPR012337">
    <property type="entry name" value="RNaseH-like_sf"/>
</dbReference>
<feature type="domain" description="Integrase catalytic" evidence="1">
    <location>
        <begin position="26"/>
        <end position="177"/>
    </location>
</feature>
<organism evidence="2 3">
    <name type="scientific">Brochothrix campestris FSL F6-1037</name>
    <dbReference type="NCBI Taxonomy" id="1265861"/>
    <lineage>
        <taxon>Bacteria</taxon>
        <taxon>Bacillati</taxon>
        <taxon>Bacillota</taxon>
        <taxon>Bacilli</taxon>
        <taxon>Bacillales</taxon>
        <taxon>Listeriaceae</taxon>
        <taxon>Brochothrix</taxon>
    </lineage>
</organism>
<dbReference type="PANTHER" id="PTHR46889">
    <property type="entry name" value="TRANSPOSASE INSF FOR INSERTION SEQUENCE IS3B-RELATED"/>
    <property type="match status" value="1"/>
</dbReference>